<dbReference type="InterPro" id="IPR027417">
    <property type="entry name" value="P-loop_NTPase"/>
</dbReference>
<dbReference type="PANTHER" id="PTHR24171">
    <property type="entry name" value="ANKYRIN REPEAT DOMAIN-CONTAINING PROTEIN 39-RELATED"/>
    <property type="match status" value="1"/>
</dbReference>
<dbReference type="SMART" id="SM00248">
    <property type="entry name" value="ANK"/>
    <property type="match status" value="7"/>
</dbReference>
<evidence type="ECO:0000259" key="4">
    <source>
        <dbReference type="Pfam" id="PF20720"/>
    </source>
</evidence>
<keyword evidence="6" id="KW-1185">Reference proteome</keyword>
<dbReference type="AlphaFoldDB" id="A0A8S3VBK9"/>
<name>A0A8S3VBK9_MYTED</name>
<dbReference type="EMBL" id="CAJPWZ010003113">
    <property type="protein sequence ID" value="CAG2252215.1"/>
    <property type="molecule type" value="Genomic_DNA"/>
</dbReference>
<feature type="repeat" description="ANK" evidence="3">
    <location>
        <begin position="402"/>
        <end position="434"/>
    </location>
</feature>
<feature type="domain" description="Novel STAND NTPase 3" evidence="4">
    <location>
        <begin position="27"/>
        <end position="174"/>
    </location>
</feature>
<dbReference type="PROSITE" id="PS50297">
    <property type="entry name" value="ANK_REP_REGION"/>
    <property type="match status" value="3"/>
</dbReference>
<reference evidence="5" key="1">
    <citation type="submission" date="2021-03" db="EMBL/GenBank/DDBJ databases">
        <authorList>
            <person name="Bekaert M."/>
        </authorList>
    </citation>
    <scope>NUCLEOTIDE SEQUENCE</scope>
</reference>
<evidence type="ECO:0000256" key="3">
    <source>
        <dbReference type="PROSITE-ProRule" id="PRU00023"/>
    </source>
</evidence>
<dbReference type="PROSITE" id="PS50088">
    <property type="entry name" value="ANK_REPEAT"/>
    <property type="match status" value="5"/>
</dbReference>
<dbReference type="Gene3D" id="1.25.40.20">
    <property type="entry name" value="Ankyrin repeat-containing domain"/>
    <property type="match status" value="2"/>
</dbReference>
<comment type="caution">
    <text evidence="5">The sequence shown here is derived from an EMBL/GenBank/DDBJ whole genome shotgun (WGS) entry which is preliminary data.</text>
</comment>
<gene>
    <name evidence="5" type="ORF">MEDL_63819</name>
</gene>
<feature type="repeat" description="ANK" evidence="3">
    <location>
        <begin position="369"/>
        <end position="401"/>
    </location>
</feature>
<dbReference type="Pfam" id="PF13637">
    <property type="entry name" value="Ank_4"/>
    <property type="match status" value="1"/>
</dbReference>
<proteinExistence type="predicted"/>
<dbReference type="SUPFAM" id="SSF48403">
    <property type="entry name" value="Ankyrin repeat"/>
    <property type="match status" value="1"/>
</dbReference>
<dbReference type="InterPro" id="IPR036770">
    <property type="entry name" value="Ankyrin_rpt-contain_sf"/>
</dbReference>
<evidence type="ECO:0000256" key="2">
    <source>
        <dbReference type="ARBA" id="ARBA00023043"/>
    </source>
</evidence>
<keyword evidence="2 3" id="KW-0040">ANK repeat</keyword>
<dbReference type="Pfam" id="PF12796">
    <property type="entry name" value="Ank_2"/>
    <property type="match status" value="2"/>
</dbReference>
<evidence type="ECO:0000313" key="5">
    <source>
        <dbReference type="EMBL" id="CAG2252215.1"/>
    </source>
</evidence>
<dbReference type="SUPFAM" id="SSF52540">
    <property type="entry name" value="P-loop containing nucleoside triphosphate hydrolases"/>
    <property type="match status" value="1"/>
</dbReference>
<evidence type="ECO:0000256" key="1">
    <source>
        <dbReference type="ARBA" id="ARBA00022737"/>
    </source>
</evidence>
<feature type="repeat" description="ANK" evidence="3">
    <location>
        <begin position="336"/>
        <end position="368"/>
    </location>
</feature>
<dbReference type="InterPro" id="IPR049050">
    <property type="entry name" value="nSTAND3"/>
</dbReference>
<dbReference type="PANTHER" id="PTHR24171:SF9">
    <property type="entry name" value="ANKYRIN REPEAT DOMAIN-CONTAINING PROTEIN 39"/>
    <property type="match status" value="1"/>
</dbReference>
<keyword evidence="1" id="KW-0677">Repeat</keyword>
<dbReference type="Proteomes" id="UP000683360">
    <property type="component" value="Unassembled WGS sequence"/>
</dbReference>
<feature type="repeat" description="ANK" evidence="3">
    <location>
        <begin position="435"/>
        <end position="467"/>
    </location>
</feature>
<dbReference type="Pfam" id="PF20720">
    <property type="entry name" value="nSTAND3"/>
    <property type="match status" value="1"/>
</dbReference>
<dbReference type="InterPro" id="IPR002110">
    <property type="entry name" value="Ankyrin_rpt"/>
</dbReference>
<evidence type="ECO:0000313" key="6">
    <source>
        <dbReference type="Proteomes" id="UP000683360"/>
    </source>
</evidence>
<sequence>MTARFYIIKGIHGSKIQEWEHSCENIVETKAILNLKDLIYKNEIVSITGPPGCGKSAASQCVAFYLQNHRGYHIIPAYYPSEIVQYRNPEQKQVFVYDDVCGKYEIEIHSVNDWIKLSPDILKVLTPNGVKVLATCRSNISKNKQFERIKIFSKVQCDLHSHENNLTTDERILIANKILGKEDVDILKEHKLLDKYVMFPLLCRFYSRKPTGSLTAFFSRPIDVIKEDLESLKDADDQTSYATLALCVLCNNCIKTDMLCSSSSIKSILEELADSCTLRHVFSLQVVKSQLDMLTDSYVEKSNDTYKIIHDKIFDILVSFYGEHMFDLSRKLLSIRTSSPLYAATVTGNLQLVKLLCDHGAKTCESDLFKNSPLHVAVFYGHTEIAQYLIKHNAYINCQNKEDETPLFIASKNGNEEIVELLLQHNANVNLCNIDGISPLLIACFWSYHNVAKLLIHYRADVNLCGNRDDSPLFISCLKGDVELVSLFLENNICINIRTKFSLKRMPSLDVHRRVEFLSRFTFRDMLSMPFFCSESMEEQQFGCVTPLYIACSIGYTDVVDMLLVKGADVNICNKNHESSLFTAAERGHSEIVKLLLDCNVNPKYM</sequence>
<protein>
    <recommendedName>
        <fullName evidence="4">Novel STAND NTPase 3 domain-containing protein</fullName>
    </recommendedName>
</protein>
<feature type="repeat" description="ANK" evidence="3">
    <location>
        <begin position="546"/>
        <end position="575"/>
    </location>
</feature>
<dbReference type="PRINTS" id="PR01415">
    <property type="entry name" value="ANKYRIN"/>
</dbReference>
<accession>A0A8S3VBK9</accession>
<dbReference type="OrthoDB" id="6215350at2759"/>
<organism evidence="5 6">
    <name type="scientific">Mytilus edulis</name>
    <name type="common">Blue mussel</name>
    <dbReference type="NCBI Taxonomy" id="6550"/>
    <lineage>
        <taxon>Eukaryota</taxon>
        <taxon>Metazoa</taxon>
        <taxon>Spiralia</taxon>
        <taxon>Lophotrochozoa</taxon>
        <taxon>Mollusca</taxon>
        <taxon>Bivalvia</taxon>
        <taxon>Autobranchia</taxon>
        <taxon>Pteriomorphia</taxon>
        <taxon>Mytilida</taxon>
        <taxon>Mytiloidea</taxon>
        <taxon>Mytilidae</taxon>
        <taxon>Mytilinae</taxon>
        <taxon>Mytilus</taxon>
    </lineage>
</organism>